<dbReference type="RefSeq" id="XP_044562582.1">
    <property type="nucleotide sequence ID" value="XM_044706468.1"/>
</dbReference>
<evidence type="ECO:0000256" key="13">
    <source>
        <dbReference type="ARBA" id="ARBA00025729"/>
    </source>
</evidence>
<evidence type="ECO:0000256" key="17">
    <source>
        <dbReference type="SAM" id="MobiDB-lite"/>
    </source>
</evidence>
<evidence type="ECO:0000256" key="16">
    <source>
        <dbReference type="ARBA" id="ARBA00049548"/>
    </source>
</evidence>
<evidence type="ECO:0000256" key="11">
    <source>
        <dbReference type="ARBA" id="ARBA00023136"/>
    </source>
</evidence>
<evidence type="ECO:0000259" key="19">
    <source>
        <dbReference type="PROSITE" id="PS51296"/>
    </source>
</evidence>
<reference evidence="20 21" key="1">
    <citation type="journal article" date="2019" name="Sci. Rep.">
        <title>Nanopore sequencing improves the draft genome of the human pathogenic amoeba Naegleria fowleri.</title>
        <authorList>
            <person name="Liechti N."/>
            <person name="Schurch N."/>
            <person name="Bruggmann R."/>
            <person name="Wittwer M."/>
        </authorList>
    </citation>
    <scope>NUCLEOTIDE SEQUENCE [LARGE SCALE GENOMIC DNA]</scope>
    <source>
        <strain evidence="20 21">ATCC 30894</strain>
    </source>
</reference>
<dbReference type="GO" id="GO:0170056">
    <property type="term" value="F:cholesterol 7-desaturase [NAD(P)H] activity"/>
    <property type="evidence" value="ECO:0007669"/>
    <property type="project" value="UniProtKB-EC"/>
</dbReference>
<keyword evidence="21" id="KW-1185">Reference proteome</keyword>
<dbReference type="EC" id="1.14.19.21" evidence="14"/>
<keyword evidence="7 18" id="KW-1133">Transmembrane helix</keyword>
<dbReference type="Gene3D" id="2.102.10.10">
    <property type="entry name" value="Rieske [2Fe-2S] iron-sulphur domain"/>
    <property type="match status" value="1"/>
</dbReference>
<dbReference type="SUPFAM" id="SSF50022">
    <property type="entry name" value="ISP domain"/>
    <property type="match status" value="1"/>
</dbReference>
<comment type="cofactor">
    <cofactor evidence="1">
        <name>Fe cation</name>
        <dbReference type="ChEBI" id="CHEBI:24875"/>
    </cofactor>
</comment>
<evidence type="ECO:0000256" key="6">
    <source>
        <dbReference type="ARBA" id="ARBA00022723"/>
    </source>
</evidence>
<dbReference type="VEuPathDB" id="AmoebaDB:NfTy_059550"/>
<evidence type="ECO:0000256" key="15">
    <source>
        <dbReference type="ARBA" id="ARBA00047853"/>
    </source>
</evidence>
<name>A0A6A5BY44_NAEFO</name>
<dbReference type="Pfam" id="PF00355">
    <property type="entry name" value="Rieske"/>
    <property type="match status" value="1"/>
</dbReference>
<evidence type="ECO:0000256" key="9">
    <source>
        <dbReference type="ARBA" id="ARBA00023004"/>
    </source>
</evidence>
<evidence type="ECO:0000256" key="7">
    <source>
        <dbReference type="ARBA" id="ARBA00022989"/>
    </source>
</evidence>
<dbReference type="GeneID" id="68110409"/>
<dbReference type="SUPFAM" id="SSF55961">
    <property type="entry name" value="Bet v1-like"/>
    <property type="match status" value="1"/>
</dbReference>
<dbReference type="PROSITE" id="PS51296">
    <property type="entry name" value="RIESKE"/>
    <property type="match status" value="1"/>
</dbReference>
<evidence type="ECO:0000256" key="10">
    <source>
        <dbReference type="ARBA" id="ARBA00023014"/>
    </source>
</evidence>
<feature type="region of interest" description="Disordered" evidence="17">
    <location>
        <begin position="294"/>
        <end position="333"/>
    </location>
</feature>
<dbReference type="InterPro" id="IPR017941">
    <property type="entry name" value="Rieske_2Fe-2S"/>
</dbReference>
<dbReference type="InterPro" id="IPR036922">
    <property type="entry name" value="Rieske_2Fe-2S_sf"/>
</dbReference>
<keyword evidence="6" id="KW-0479">Metal-binding</keyword>
<keyword evidence="5" id="KW-0001">2Fe-2S</keyword>
<keyword evidence="10" id="KW-0411">Iron-sulfur</keyword>
<dbReference type="InterPro" id="IPR045605">
    <property type="entry name" value="KshA-like_C"/>
</dbReference>
<evidence type="ECO:0000256" key="2">
    <source>
        <dbReference type="ARBA" id="ARBA00004370"/>
    </source>
</evidence>
<dbReference type="Gene3D" id="3.90.380.10">
    <property type="entry name" value="Naphthalene 1,2-dioxygenase Alpha Subunit, Chain A, domain 1"/>
    <property type="match status" value="1"/>
</dbReference>
<comment type="subcellular location">
    <subcellularLocation>
        <location evidence="2">Membrane</location>
    </subcellularLocation>
</comment>
<keyword evidence="8" id="KW-0560">Oxidoreductase</keyword>
<dbReference type="VEuPathDB" id="AmoebaDB:NF0030090"/>
<feature type="domain" description="Rieske" evidence="19">
    <location>
        <begin position="163"/>
        <end position="260"/>
    </location>
</feature>
<evidence type="ECO:0000256" key="5">
    <source>
        <dbReference type="ARBA" id="ARBA00022714"/>
    </source>
</evidence>
<dbReference type="Proteomes" id="UP000444721">
    <property type="component" value="Unassembled WGS sequence"/>
</dbReference>
<organism evidence="20 21">
    <name type="scientific">Naegleria fowleri</name>
    <name type="common">Brain eating amoeba</name>
    <dbReference type="NCBI Taxonomy" id="5763"/>
    <lineage>
        <taxon>Eukaryota</taxon>
        <taxon>Discoba</taxon>
        <taxon>Heterolobosea</taxon>
        <taxon>Tetramitia</taxon>
        <taxon>Eutetramitia</taxon>
        <taxon>Vahlkampfiidae</taxon>
        <taxon>Naegleria</taxon>
    </lineage>
</organism>
<keyword evidence="9" id="KW-0408">Iron</keyword>
<keyword evidence="4 18" id="KW-0812">Transmembrane</keyword>
<evidence type="ECO:0000256" key="8">
    <source>
        <dbReference type="ARBA" id="ARBA00023002"/>
    </source>
</evidence>
<evidence type="ECO:0000256" key="18">
    <source>
        <dbReference type="SAM" id="Phobius"/>
    </source>
</evidence>
<comment type="caution">
    <text evidence="20">The sequence shown here is derived from an EMBL/GenBank/DDBJ whole genome shotgun (WGS) entry which is preliminary data.</text>
</comment>
<dbReference type="GO" id="GO:0046872">
    <property type="term" value="F:metal ion binding"/>
    <property type="evidence" value="ECO:0007669"/>
    <property type="project" value="UniProtKB-KW"/>
</dbReference>
<dbReference type="GO" id="GO:0005737">
    <property type="term" value="C:cytoplasm"/>
    <property type="evidence" value="ECO:0007669"/>
    <property type="project" value="TreeGrafter"/>
</dbReference>
<comment type="similarity">
    <text evidence="13">Belongs to the cholesterol 7-desaturase family.</text>
</comment>
<sequence>MNIRHTTNSTNSTAVLVTLSNFIPTTVKLLSHVFQGGSLDQRHSYDPLESTPSSSSSPSWWWSNILTTPSTVLFITELYSEVNVMELVLLLIFILTLTLFLRKVFHKVREIFFEPLNRVIDMEPMLISSSSSSHNHHHSMTASASRLRKRLGQVPPVYPNGWFKVCNSWELKPGQVKYIQMLGLELALYRGEKSHKAYALDAYCTHLGANLTVGGTVQGECLTCPFHHWSFKGENGHCISLGNIPISMPMIKKNGKLVENLQVRDDSFEDCKKVEYCEHRDGVVDVATRGVISSSSELMENDRNTSSDSNSSCSNSNSSSNGQQQQQNSHPLKIPSQAHTKSYLLQEKNDQIYLWFDAEGREPHWEIPSVRPNLKTHGKIAHHIYCHIQEIPENGPDAPQEMKYTFGWVWNIWGAKWQKSTLEHQDHIAYFQVQHVSTFNDLFNIPFSVVDVNGGQYGPGIVMFEFSTPVGSFDLIQTVTPVGPLHQHVEHVIYCPWFIPRWFAKWFLIMMTSFVEQDIPIWNNKTYLKQPVLVRNDGPIAQFRRWFSQFYSENSPTLESLGARSLDW</sequence>
<dbReference type="AlphaFoldDB" id="A0A6A5BY44"/>
<dbReference type="VEuPathDB" id="AmoebaDB:FDP41_003191"/>
<dbReference type="Pfam" id="PF19298">
    <property type="entry name" value="KshA_C"/>
    <property type="match status" value="1"/>
</dbReference>
<feature type="compositionally biased region" description="Low complexity" evidence="17">
    <location>
        <begin position="306"/>
        <end position="329"/>
    </location>
</feature>
<dbReference type="PANTHER" id="PTHR21266:SF32">
    <property type="entry name" value="CHOLESTEROL 7-DESATURASE NVD"/>
    <property type="match status" value="1"/>
</dbReference>
<gene>
    <name evidence="20" type="ORF">FDP41_003191</name>
</gene>
<dbReference type="OMA" id="YIHASAM"/>
<evidence type="ECO:0000256" key="3">
    <source>
        <dbReference type="ARBA" id="ARBA00004972"/>
    </source>
</evidence>
<comment type="catalytic activity">
    <reaction evidence="16">
        <text>cholesterol + NADPH + O2 + H(+) = 7-dehydrocholesterol + NADP(+) + 2 H2O</text>
        <dbReference type="Rhea" id="RHEA:45024"/>
        <dbReference type="ChEBI" id="CHEBI:15377"/>
        <dbReference type="ChEBI" id="CHEBI:15378"/>
        <dbReference type="ChEBI" id="CHEBI:15379"/>
        <dbReference type="ChEBI" id="CHEBI:16113"/>
        <dbReference type="ChEBI" id="CHEBI:17759"/>
        <dbReference type="ChEBI" id="CHEBI:57783"/>
        <dbReference type="ChEBI" id="CHEBI:58349"/>
        <dbReference type="EC" id="1.14.19.21"/>
    </reaction>
    <physiologicalReaction direction="left-to-right" evidence="16">
        <dbReference type="Rhea" id="RHEA:45025"/>
    </physiologicalReaction>
</comment>
<dbReference type="GO" id="GO:0016020">
    <property type="term" value="C:membrane"/>
    <property type="evidence" value="ECO:0007669"/>
    <property type="project" value="UniProtKB-SubCell"/>
</dbReference>
<proteinExistence type="inferred from homology"/>
<dbReference type="PANTHER" id="PTHR21266">
    <property type="entry name" value="IRON-SULFUR DOMAIN CONTAINING PROTEIN"/>
    <property type="match status" value="1"/>
</dbReference>
<evidence type="ECO:0000256" key="14">
    <source>
        <dbReference type="ARBA" id="ARBA00026095"/>
    </source>
</evidence>
<evidence type="ECO:0000256" key="1">
    <source>
        <dbReference type="ARBA" id="ARBA00001962"/>
    </source>
</evidence>
<evidence type="ECO:0000313" key="20">
    <source>
        <dbReference type="EMBL" id="KAF0977869.1"/>
    </source>
</evidence>
<evidence type="ECO:0000256" key="4">
    <source>
        <dbReference type="ARBA" id="ARBA00022692"/>
    </source>
</evidence>
<accession>A0A6A5BY44</accession>
<dbReference type="GO" id="GO:0051537">
    <property type="term" value="F:2 iron, 2 sulfur cluster binding"/>
    <property type="evidence" value="ECO:0007669"/>
    <property type="project" value="UniProtKB-KW"/>
</dbReference>
<dbReference type="UniPathway" id="UPA01020"/>
<keyword evidence="11 18" id="KW-0472">Membrane</keyword>
<comment type="catalytic activity">
    <reaction evidence="15">
        <text>cholesterol + NADH + O2 + H(+) = 7-dehydrocholesterol + NAD(+) + 2 H2O</text>
        <dbReference type="Rhea" id="RHEA:51644"/>
        <dbReference type="ChEBI" id="CHEBI:15377"/>
        <dbReference type="ChEBI" id="CHEBI:15378"/>
        <dbReference type="ChEBI" id="CHEBI:15379"/>
        <dbReference type="ChEBI" id="CHEBI:16113"/>
        <dbReference type="ChEBI" id="CHEBI:17759"/>
        <dbReference type="ChEBI" id="CHEBI:57540"/>
        <dbReference type="ChEBI" id="CHEBI:57945"/>
        <dbReference type="EC" id="1.14.19.21"/>
    </reaction>
    <physiologicalReaction direction="left-to-right" evidence="15">
        <dbReference type="Rhea" id="RHEA:51645"/>
    </physiologicalReaction>
</comment>
<feature type="transmembrane region" description="Helical" evidence="18">
    <location>
        <begin position="87"/>
        <end position="105"/>
    </location>
</feature>
<dbReference type="EMBL" id="VFQX01000033">
    <property type="protein sequence ID" value="KAF0977869.1"/>
    <property type="molecule type" value="Genomic_DNA"/>
</dbReference>
<evidence type="ECO:0000313" key="21">
    <source>
        <dbReference type="Proteomes" id="UP000444721"/>
    </source>
</evidence>
<comment type="pathway">
    <text evidence="12">Steroid hormone biosynthesis; dafachronic acid biosynthesis.</text>
</comment>
<protein>
    <recommendedName>
        <fullName evidence="14">cholesterol 7-desaturase</fullName>
        <ecNumber evidence="14">1.14.19.21</ecNumber>
    </recommendedName>
</protein>
<dbReference type="OrthoDB" id="426882at2759"/>
<evidence type="ECO:0000256" key="12">
    <source>
        <dbReference type="ARBA" id="ARBA00025712"/>
    </source>
</evidence>
<dbReference type="GO" id="GO:0008203">
    <property type="term" value="P:cholesterol metabolic process"/>
    <property type="evidence" value="ECO:0007669"/>
    <property type="project" value="InterPro"/>
</dbReference>
<dbReference type="InterPro" id="IPR050584">
    <property type="entry name" value="Cholesterol_7-desaturase"/>
</dbReference>
<comment type="pathway">
    <text evidence="3">Hormone biosynthesis.</text>
</comment>